<dbReference type="Proteomes" id="UP000320300">
    <property type="component" value="Unassembled WGS sequence"/>
</dbReference>
<gene>
    <name evidence="1" type="ORF">SAMN06265348_104222</name>
</gene>
<sequence>MGYIKEPKNIDFIIQPSVQNQEDKRAFSEAIAKYKKTGELSEVPKGKNPAATHGTYRDIVAKIRNKKE</sequence>
<proteinExistence type="predicted"/>
<dbReference type="AlphaFoldDB" id="A0A521CWN6"/>
<accession>A0A521CWN6</accession>
<evidence type="ECO:0000313" key="1">
    <source>
        <dbReference type="EMBL" id="SMO63151.1"/>
    </source>
</evidence>
<evidence type="ECO:0000313" key="2">
    <source>
        <dbReference type="Proteomes" id="UP000320300"/>
    </source>
</evidence>
<dbReference type="EMBL" id="FXTN01000004">
    <property type="protein sequence ID" value="SMO63151.1"/>
    <property type="molecule type" value="Genomic_DNA"/>
</dbReference>
<dbReference type="OrthoDB" id="983188at2"/>
<protein>
    <submittedName>
        <fullName evidence="1">Uncharacterized protein</fullName>
    </submittedName>
</protein>
<reference evidence="1 2" key="1">
    <citation type="submission" date="2017-05" db="EMBL/GenBank/DDBJ databases">
        <authorList>
            <person name="Varghese N."/>
            <person name="Submissions S."/>
        </authorList>
    </citation>
    <scope>NUCLEOTIDE SEQUENCE [LARGE SCALE GENOMIC DNA]</scope>
    <source>
        <strain evidence="1 2">DSM 19036</strain>
    </source>
</reference>
<organism evidence="1 2">
    <name type="scientific">Pedobacter westerhofensis</name>
    <dbReference type="NCBI Taxonomy" id="425512"/>
    <lineage>
        <taxon>Bacteria</taxon>
        <taxon>Pseudomonadati</taxon>
        <taxon>Bacteroidota</taxon>
        <taxon>Sphingobacteriia</taxon>
        <taxon>Sphingobacteriales</taxon>
        <taxon>Sphingobacteriaceae</taxon>
        <taxon>Pedobacter</taxon>
    </lineage>
</organism>
<dbReference type="RefSeq" id="WP_142527922.1">
    <property type="nucleotide sequence ID" value="NZ_CBCSJO010000001.1"/>
</dbReference>
<keyword evidence="2" id="KW-1185">Reference proteome</keyword>
<name>A0A521CWN6_9SPHI</name>